<dbReference type="InterPro" id="IPR023343">
    <property type="entry name" value="Penicillin_amidase_dom1"/>
</dbReference>
<dbReference type="Gene3D" id="3.60.20.10">
    <property type="entry name" value="Glutamine Phosphoribosylpyrophosphate, subunit 1, domain 1"/>
    <property type="match status" value="1"/>
</dbReference>
<feature type="signal peptide" evidence="5">
    <location>
        <begin position="1"/>
        <end position="25"/>
    </location>
</feature>
<dbReference type="PANTHER" id="PTHR34218:SF3">
    <property type="entry name" value="ACYL-HOMOSERINE LACTONE ACYLASE PVDQ"/>
    <property type="match status" value="1"/>
</dbReference>
<comment type="caution">
    <text evidence="6">The sequence shown here is derived from an EMBL/GenBank/DDBJ whole genome shotgun (WGS) entry which is preliminary data.</text>
</comment>
<keyword evidence="3" id="KW-0378">Hydrolase</keyword>
<evidence type="ECO:0000313" key="6">
    <source>
        <dbReference type="EMBL" id="GAA6169352.1"/>
    </source>
</evidence>
<evidence type="ECO:0000256" key="1">
    <source>
        <dbReference type="ARBA" id="ARBA00006586"/>
    </source>
</evidence>
<dbReference type="InterPro" id="IPR043147">
    <property type="entry name" value="Penicillin_amidase_A-knob"/>
</dbReference>
<evidence type="ECO:0000256" key="3">
    <source>
        <dbReference type="ARBA" id="ARBA00022801"/>
    </source>
</evidence>
<reference evidence="6 7" key="1">
    <citation type="submission" date="2024-04" db="EMBL/GenBank/DDBJ databases">
        <title>Draft genome sequence of Sessilibacter corallicola NBRC 116591.</title>
        <authorList>
            <person name="Miyakawa T."/>
            <person name="Kusuya Y."/>
            <person name="Miura T."/>
        </authorList>
    </citation>
    <scope>NUCLEOTIDE SEQUENCE [LARGE SCALE GENOMIC DNA]</scope>
    <source>
        <strain evidence="6 7">KU-00831-HH</strain>
    </source>
</reference>
<feature type="chain" id="PRO_5046650087" evidence="5">
    <location>
        <begin position="26"/>
        <end position="799"/>
    </location>
</feature>
<protein>
    <submittedName>
        <fullName evidence="6">N-acyl homoserine lactone acylase QqaR</fullName>
    </submittedName>
</protein>
<keyword evidence="2 5" id="KW-0732">Signal</keyword>
<evidence type="ECO:0000256" key="5">
    <source>
        <dbReference type="SAM" id="SignalP"/>
    </source>
</evidence>
<dbReference type="InterPro" id="IPR029055">
    <property type="entry name" value="Ntn_hydrolases_N"/>
</dbReference>
<accession>A0ABQ0ACS7</accession>
<dbReference type="InterPro" id="IPR014395">
    <property type="entry name" value="Pen/GL7ACA/AHL_acylase"/>
</dbReference>
<gene>
    <name evidence="6" type="primary">qqaR</name>
    <name evidence="6" type="ORF">NBRC116591_31630</name>
</gene>
<dbReference type="InterPro" id="IPR002692">
    <property type="entry name" value="S45"/>
</dbReference>
<dbReference type="Pfam" id="PF01804">
    <property type="entry name" value="Penicil_amidase"/>
    <property type="match status" value="1"/>
</dbReference>
<keyword evidence="4" id="KW-0865">Zymogen</keyword>
<dbReference type="Proteomes" id="UP001465153">
    <property type="component" value="Unassembled WGS sequence"/>
</dbReference>
<organism evidence="6 7">
    <name type="scientific">Sessilibacter corallicola</name>
    <dbReference type="NCBI Taxonomy" id="2904075"/>
    <lineage>
        <taxon>Bacteria</taxon>
        <taxon>Pseudomonadati</taxon>
        <taxon>Pseudomonadota</taxon>
        <taxon>Gammaproteobacteria</taxon>
        <taxon>Cellvibrionales</taxon>
        <taxon>Cellvibrionaceae</taxon>
        <taxon>Sessilibacter</taxon>
    </lineage>
</organism>
<dbReference type="SUPFAM" id="SSF56235">
    <property type="entry name" value="N-terminal nucleophile aminohydrolases (Ntn hydrolases)"/>
    <property type="match status" value="1"/>
</dbReference>
<dbReference type="Gene3D" id="1.10.1400.10">
    <property type="match status" value="1"/>
</dbReference>
<dbReference type="PANTHER" id="PTHR34218">
    <property type="entry name" value="PEPTIDASE S45 PENICILLIN AMIDASE"/>
    <property type="match status" value="1"/>
</dbReference>
<dbReference type="EMBL" id="BAABWN010000011">
    <property type="protein sequence ID" value="GAA6169352.1"/>
    <property type="molecule type" value="Genomic_DNA"/>
</dbReference>
<dbReference type="RefSeq" id="WP_353303892.1">
    <property type="nucleotide sequence ID" value="NZ_BAABWN010000011.1"/>
</dbReference>
<name>A0ABQ0ACS7_9GAMM</name>
<sequence>MKLKKNFYVALIFLLAAELSTSVVAKPLTTNGNPYQAKVTYTEHGIPHIIADDYGSLGYAMGYTSAADHACNIAYAIMVAQGNSASYLGAGKGNRYVISDTVVKAMGYPDRAADAFKSLRKDTQKAYVGYADGFNRYLSEKGTQNTWCEGKSWVKSITATELFARSYHLSQTISVFAGAIYLAQPPAKDTDAKKTAQLTNHFWAQENHTFQINDLGSNAWAIGKDLTESGKGMLLANPHYPWFGTNRFWEVHLTIPDKLDVYGASLLGVPMVLIGFNKDIAWSHTVSKSQRVAFYELQLVDGKPTQYVFDGKPKDMLSKTVSVDVLNDKGELSQQSRTVWFSHQGPLLQLPNLQWGNKKAYVARDANIDNFRSPEQWFDMAKARSLKTFIGAHKKWNAMPWVNTLVTSRDGEVAYLDNSTVGNLSDKAWTQWNKQYNENPLIKTLYDKENLTLLDGSNSLFDWLESKRSSIPGTTSFEQRPQVIRNDYVFNANDSYWLPNTNQPLTGYSPLYGPTEASISLRSRMNIRHLESSEARGSDNKFSLAEMQQALYTNQSTAKDIFLEDLVAACKTKSQVELDNQTIDIKNVCQEISKFDGLFNNNSKGAVLFREWLQAYHMLIKRDKLELFAKPFDVKDPVYTPSGLGDKNAALVALALAESQLKKVDLPLNATLEQAQILYKNDKRVPIHGGTEIEGVANFVSTGIVDSTEPHEIGKATEKWSILTDKGYLIAKGGSFILALEYKDDGPVAEAIMTYSQSGRADSEFYADQTYLYSDKKWRPVRFHQKDIEEHKVKSFVLK</sequence>
<proteinExistence type="inferred from homology"/>
<keyword evidence="7" id="KW-1185">Reference proteome</keyword>
<dbReference type="InterPro" id="IPR043146">
    <property type="entry name" value="Penicillin_amidase_N_B-knob"/>
</dbReference>
<dbReference type="PIRSF" id="PIRSF001227">
    <property type="entry name" value="Pen_acylase"/>
    <property type="match status" value="1"/>
</dbReference>
<dbReference type="Gene3D" id="2.30.120.10">
    <property type="match status" value="1"/>
</dbReference>
<evidence type="ECO:0000313" key="7">
    <source>
        <dbReference type="Proteomes" id="UP001465153"/>
    </source>
</evidence>
<dbReference type="Gene3D" id="1.10.439.10">
    <property type="entry name" value="Penicillin Amidohydrolase, domain 1"/>
    <property type="match status" value="1"/>
</dbReference>
<comment type="similarity">
    <text evidence="1">Belongs to the peptidase S45 family.</text>
</comment>
<evidence type="ECO:0000256" key="2">
    <source>
        <dbReference type="ARBA" id="ARBA00022729"/>
    </source>
</evidence>
<evidence type="ECO:0000256" key="4">
    <source>
        <dbReference type="ARBA" id="ARBA00023145"/>
    </source>
</evidence>